<accession>A0A4Q9XXD7</accession>
<dbReference type="RefSeq" id="WP_063493512.1">
    <property type="nucleotide sequence ID" value="NZ_CAKMBI010000114.1"/>
</dbReference>
<proteinExistence type="predicted"/>
<evidence type="ECO:0000313" key="2">
    <source>
        <dbReference type="Proteomes" id="UP000292648"/>
    </source>
</evidence>
<organism evidence="1 2">
    <name type="scientific">Lactiplantibacillus paraplantarum</name>
    <dbReference type="NCBI Taxonomy" id="60520"/>
    <lineage>
        <taxon>Bacteria</taxon>
        <taxon>Bacillati</taxon>
        <taxon>Bacillota</taxon>
        <taxon>Bacilli</taxon>
        <taxon>Lactobacillales</taxon>
        <taxon>Lactobacillaceae</taxon>
        <taxon>Lactiplantibacillus</taxon>
    </lineage>
</organism>
<comment type="caution">
    <text evidence="1">The sequence shown here is derived from an EMBL/GenBank/DDBJ whole genome shotgun (WGS) entry which is preliminary data.</text>
</comment>
<gene>
    <name evidence="1" type="ORF">EUZ87_17625</name>
</gene>
<protein>
    <submittedName>
        <fullName evidence="1">Type III secretion system protein PrgO</fullName>
    </submittedName>
</protein>
<dbReference type="AlphaFoldDB" id="A0A4Q9XXD7"/>
<name>A0A4Q9XXD7_9LACO</name>
<dbReference type="NCBIfam" id="NF041284">
    <property type="entry name" value="PrgO"/>
    <property type="match status" value="1"/>
</dbReference>
<dbReference type="EMBL" id="SEHH01000315">
    <property type="protein sequence ID" value="TBX30074.1"/>
    <property type="molecule type" value="Genomic_DNA"/>
</dbReference>
<dbReference type="Proteomes" id="UP000292648">
    <property type="component" value="Unassembled WGS sequence"/>
</dbReference>
<sequence length="95" mass="10889">MGLLNRDNIDSKPKIDVRNEPTKIDDDAKITYGEKGFKAKDRKPIQVDPPVLELIQNLSYAKDMPMYKVVDVAMNAYLATLTASERAIYDMRRKK</sequence>
<evidence type="ECO:0000313" key="1">
    <source>
        <dbReference type="EMBL" id="TBX30074.1"/>
    </source>
</evidence>
<reference evidence="1 2" key="1">
    <citation type="submission" date="2019-01" db="EMBL/GenBank/DDBJ databases">
        <title>Draft genome sequence of Lactobacillus paraplantarum OSY-TC318, a Producer of the novel lantibiotic Paraplantaracin TC318.</title>
        <authorList>
            <person name="Hussein W.E."/>
            <person name="Huang E."/>
            <person name="Yousef A.E."/>
        </authorList>
    </citation>
    <scope>NUCLEOTIDE SEQUENCE [LARGE SCALE GENOMIC DNA]</scope>
    <source>
        <strain evidence="1 2">OSY-TC318</strain>
    </source>
</reference>